<sequence length="76" mass="8439">MSMENIFKVVTDGGSNMVSAFKDVLSMEVSLEYLENEFGDADARQIDAEQDEYDSADLLLESSFQSDTSALLTIFN</sequence>
<organism evidence="1 2">
    <name type="scientific">Ditylenchus dipsaci</name>
    <dbReference type="NCBI Taxonomy" id="166011"/>
    <lineage>
        <taxon>Eukaryota</taxon>
        <taxon>Metazoa</taxon>
        <taxon>Ecdysozoa</taxon>
        <taxon>Nematoda</taxon>
        <taxon>Chromadorea</taxon>
        <taxon>Rhabditida</taxon>
        <taxon>Tylenchina</taxon>
        <taxon>Tylenchomorpha</taxon>
        <taxon>Sphaerularioidea</taxon>
        <taxon>Anguinidae</taxon>
        <taxon>Anguininae</taxon>
        <taxon>Ditylenchus</taxon>
    </lineage>
</organism>
<dbReference type="Proteomes" id="UP000887574">
    <property type="component" value="Unplaced"/>
</dbReference>
<reference evidence="2" key="1">
    <citation type="submission" date="2022-11" db="UniProtKB">
        <authorList>
            <consortium name="WormBaseParasite"/>
        </authorList>
    </citation>
    <scope>IDENTIFICATION</scope>
</reference>
<evidence type="ECO:0000313" key="1">
    <source>
        <dbReference type="Proteomes" id="UP000887574"/>
    </source>
</evidence>
<dbReference type="WBParaSite" id="jg5742">
    <property type="protein sequence ID" value="jg5742"/>
    <property type="gene ID" value="jg5742"/>
</dbReference>
<name>A0A915EGU0_9BILA</name>
<dbReference type="AlphaFoldDB" id="A0A915EGU0"/>
<keyword evidence="1" id="KW-1185">Reference proteome</keyword>
<protein>
    <submittedName>
        <fullName evidence="2">Uncharacterized protein</fullName>
    </submittedName>
</protein>
<evidence type="ECO:0000313" key="2">
    <source>
        <dbReference type="WBParaSite" id="jg5742"/>
    </source>
</evidence>
<accession>A0A915EGU0</accession>
<proteinExistence type="predicted"/>